<gene>
    <name evidence="2" type="ORF">HA482_36890</name>
</gene>
<keyword evidence="3" id="KW-1185">Reference proteome</keyword>
<reference evidence="2 3" key="1">
    <citation type="journal article" date="2020" name="Arch. Microbiol.">
        <title>Bradyrhizobium campsiandrae sp. nov., a nitrogen-fixing bacterial strain isolated from a native leguminous tree from the Amazon adapted to flooded conditions.</title>
        <authorList>
            <person name="Cabral Michel D."/>
            <person name="Martins da Costa E."/>
            <person name="Azarias Guimaraes A."/>
            <person name="Soares de Carvalho T."/>
            <person name="Santos de Castro Caputo P."/>
            <person name="Willems A."/>
            <person name="de Souza Moreira F.M."/>
        </authorList>
    </citation>
    <scope>NUCLEOTIDE SEQUENCE [LARGE SCALE GENOMIC DNA]</scope>
    <source>
        <strain evidence="3">INPA 384B</strain>
    </source>
</reference>
<organism evidence="2 3">
    <name type="scientific">Bradyrhizobium campsiandrae</name>
    <dbReference type="NCBI Taxonomy" id="1729892"/>
    <lineage>
        <taxon>Bacteria</taxon>
        <taxon>Pseudomonadati</taxon>
        <taxon>Pseudomonadota</taxon>
        <taxon>Alphaproteobacteria</taxon>
        <taxon>Hyphomicrobiales</taxon>
        <taxon>Nitrobacteraceae</taxon>
        <taxon>Bradyrhizobium</taxon>
    </lineage>
</organism>
<dbReference type="InterPro" id="IPR035315">
    <property type="entry name" value="DUF5372"/>
</dbReference>
<accession>A0ABR7UIA0</accession>
<name>A0ABR7UIA0_9BRAD</name>
<evidence type="ECO:0000256" key="1">
    <source>
        <dbReference type="SAM" id="MobiDB-lite"/>
    </source>
</evidence>
<protein>
    <submittedName>
        <fullName evidence="2">Uncharacterized protein</fullName>
    </submittedName>
</protein>
<dbReference type="RefSeq" id="WP_188105405.1">
    <property type="nucleotide sequence ID" value="NZ_JAATTO010000080.1"/>
</dbReference>
<dbReference type="EMBL" id="JAATTO010000080">
    <property type="protein sequence ID" value="MBC9983771.1"/>
    <property type="molecule type" value="Genomic_DNA"/>
</dbReference>
<dbReference type="Pfam" id="PF17342">
    <property type="entry name" value="DUF5372"/>
    <property type="match status" value="1"/>
</dbReference>
<feature type="region of interest" description="Disordered" evidence="1">
    <location>
        <begin position="83"/>
        <end position="153"/>
    </location>
</feature>
<evidence type="ECO:0000313" key="3">
    <source>
        <dbReference type="Proteomes" id="UP000639516"/>
    </source>
</evidence>
<dbReference type="Proteomes" id="UP000639516">
    <property type="component" value="Unassembled WGS sequence"/>
</dbReference>
<feature type="compositionally biased region" description="Basic and acidic residues" evidence="1">
    <location>
        <begin position="115"/>
        <end position="124"/>
    </location>
</feature>
<evidence type="ECO:0000313" key="2">
    <source>
        <dbReference type="EMBL" id="MBC9983771.1"/>
    </source>
</evidence>
<sequence length="153" mass="16102">MGREIEVFYPFHPLSGRTATIVGDQIHFDRRHFNLRSEDGSSFLVPAWMTQAEAASVKIVDIPCLLLASLLELRALIDSVLGSQAGEMPPDHGGLDRDASDLSTTRSIRGAGASDEVHSGRTDKVGGSSALATDGGDDAAARRTQLGSVGGGR</sequence>
<feature type="compositionally biased region" description="Basic and acidic residues" evidence="1">
    <location>
        <begin position="89"/>
        <end position="100"/>
    </location>
</feature>
<proteinExistence type="predicted"/>
<comment type="caution">
    <text evidence="2">The sequence shown here is derived from an EMBL/GenBank/DDBJ whole genome shotgun (WGS) entry which is preliminary data.</text>
</comment>